<reference evidence="2" key="1">
    <citation type="journal article" date="2020" name="Mol. Plant Microbe">
        <title>Rhizobial microsymbionts of the narrowly endemic Oxytropis species growing in Kamchatka are characterized by significant genetic diversity and possess a set of genes that are associated with T3SS and T6SS secretion systems and can affect the development of symbiosis.</title>
        <authorList>
            <person name="Safronova V."/>
            <person name="Guro P."/>
            <person name="Sazanova A."/>
            <person name="Kuznetsova I."/>
            <person name="Belimov A."/>
            <person name="Yakubov V."/>
            <person name="Chirak E."/>
            <person name="Afonin A."/>
            <person name="Gogolev Y."/>
            <person name="Andronov E."/>
            <person name="Tikhonovich I."/>
        </authorList>
    </citation>
    <scope>NUCLEOTIDE SEQUENCE [LARGE SCALE GENOMIC DNA]</scope>
    <source>
        <strain evidence="2">583</strain>
    </source>
</reference>
<dbReference type="AlphaFoldDB" id="A0A7G6T0E4"/>
<protein>
    <submittedName>
        <fullName evidence="1">Uncharacterized protein</fullName>
    </submittedName>
</protein>
<proteinExistence type="predicted"/>
<evidence type="ECO:0000313" key="2">
    <source>
        <dbReference type="Proteomes" id="UP000515465"/>
    </source>
</evidence>
<dbReference type="Proteomes" id="UP000515465">
    <property type="component" value="Chromosome"/>
</dbReference>
<dbReference type="EMBL" id="CP050296">
    <property type="protein sequence ID" value="QND60226.1"/>
    <property type="molecule type" value="Genomic_DNA"/>
</dbReference>
<sequence>MFMPFPRNTIEEAALVGTDILVCLSDEGEICLINFRSGLEIARRSLLPGRPYRLLVARNSEFIVAYDASSIGLPRSRNTTWYPHHIAILKVTDLSTITEGNFIDLSAGQTSGRIVYRDGGSRGNTDGSIDLDIATNIFQDSSGRLSFATIQIQ</sequence>
<organism evidence="1 2">
    <name type="scientific">Mesorhizobium huakuii</name>
    <dbReference type="NCBI Taxonomy" id="28104"/>
    <lineage>
        <taxon>Bacteria</taxon>
        <taxon>Pseudomonadati</taxon>
        <taxon>Pseudomonadota</taxon>
        <taxon>Alphaproteobacteria</taxon>
        <taxon>Hyphomicrobiales</taxon>
        <taxon>Phyllobacteriaceae</taxon>
        <taxon>Mesorhizobium</taxon>
    </lineage>
</organism>
<gene>
    <name evidence="1" type="ORF">HB778_29515</name>
</gene>
<dbReference type="RefSeq" id="WP_183458988.1">
    <property type="nucleotide sequence ID" value="NZ_CP050296.1"/>
</dbReference>
<name>A0A7G6T0E4_9HYPH</name>
<evidence type="ECO:0000313" key="1">
    <source>
        <dbReference type="EMBL" id="QND60226.1"/>
    </source>
</evidence>
<accession>A0A7G6T0E4</accession>